<dbReference type="InterPro" id="IPR000727">
    <property type="entry name" value="T_SNARE_dom"/>
</dbReference>
<evidence type="ECO:0000256" key="3">
    <source>
        <dbReference type="ARBA" id="ARBA00023224"/>
    </source>
</evidence>
<evidence type="ECO:0000259" key="6">
    <source>
        <dbReference type="PROSITE" id="PS50111"/>
    </source>
</evidence>
<comment type="similarity">
    <text evidence="4">Belongs to the methyl-accepting chemotaxis (MCP) protein family.</text>
</comment>
<dbReference type="InterPro" id="IPR004089">
    <property type="entry name" value="MCPsignal_dom"/>
</dbReference>
<keyword evidence="3 5" id="KW-0807">Transducer</keyword>
<feature type="domain" description="T-SNARE coiled-coil homology" evidence="7">
    <location>
        <begin position="571"/>
        <end position="633"/>
    </location>
</feature>
<keyword evidence="10" id="KW-1185">Reference proteome</keyword>
<evidence type="ECO:0000313" key="10">
    <source>
        <dbReference type="Proteomes" id="UP000188174"/>
    </source>
</evidence>
<dbReference type="Gene3D" id="6.10.340.10">
    <property type="match status" value="1"/>
</dbReference>
<evidence type="ECO:0000259" key="8">
    <source>
        <dbReference type="PROSITE" id="PS50885"/>
    </source>
</evidence>
<dbReference type="Pfam" id="PF00015">
    <property type="entry name" value="MCPsignal"/>
    <property type="match status" value="1"/>
</dbReference>
<evidence type="ECO:0000256" key="5">
    <source>
        <dbReference type="PROSITE-ProRule" id="PRU00284"/>
    </source>
</evidence>
<dbReference type="EMBL" id="CP019630">
    <property type="protein sequence ID" value="AQQ02201.1"/>
    <property type="molecule type" value="Genomic_DNA"/>
</dbReference>
<dbReference type="PANTHER" id="PTHR32089:SF112">
    <property type="entry name" value="LYSOZYME-LIKE PROTEIN-RELATED"/>
    <property type="match status" value="1"/>
</dbReference>
<dbReference type="SMART" id="SM00283">
    <property type="entry name" value="MA"/>
    <property type="match status" value="1"/>
</dbReference>
<sequence>MRFGISRKLALVFGALVLVSLSMGFFSYSLMKSVASEGEHLGAELAPLGDAAMEIKLTATHAHLLFEEIMSGDDGESIDEVWNLLDETRFYANAILNGASNEEGTFYPSRSPEVREKIKEVLAAVDEFVASAQGRYASLAGDQGVGSSADEKFDAIYDDLEQKIAAISAPLTNDAKAQALAGEARFSLAHGHLLVAEILGGDAGEEFAEALGSFENARKALEAHPDLQKSKDVLAQIGELIDLANVRHQAMLSTEKAGSGADVAFDETFERFIALADDAETLIHQEMDNGLSSLRSAAETSNALQVGGTLVLTLFAATAWFYFSRTIGHRARQLSENANLLASGQLEIERPTWRAADELGQLRDTLDVFQGSLVEQRQLAEEVDRQREVQAADRKKLMHRLAEDFRASTEAVLAALDNATEGLQVAVDMSTKAAEDSGSIVQSTTHAADNASGKVDTVAAAAEELTASIADISRQVEATASVVASATGQASLTNEKISNLADAADKIGEVVVLIQAIAEQTNLLALNATIEAARAGEAGKGFAVVAAEVKELATQTSKATEEIGGQIAAIQSETREAVLAIEQISTTMTEVDTHTTTISAAVSQQGSATTEIAANAQETSSDTSVVSRNMMQMQEAIQALVQSSDQLRGSSSSVQDQSTNLRKSLDDFLARLDAA</sequence>
<dbReference type="PANTHER" id="PTHR32089">
    <property type="entry name" value="METHYL-ACCEPTING CHEMOTAXIS PROTEIN MCPB"/>
    <property type="match status" value="1"/>
</dbReference>
<dbReference type="PROSITE" id="PS50192">
    <property type="entry name" value="T_SNARE"/>
    <property type="match status" value="1"/>
</dbReference>
<proteinExistence type="inferred from homology"/>
<accession>A0ABM6HVY1</accession>
<keyword evidence="2" id="KW-0472">Membrane</keyword>
<evidence type="ECO:0000256" key="1">
    <source>
        <dbReference type="ARBA" id="ARBA00004429"/>
    </source>
</evidence>
<keyword evidence="2" id="KW-1003">Cell membrane</keyword>
<keyword evidence="2" id="KW-0997">Cell inner membrane</keyword>
<evidence type="ECO:0000313" key="9">
    <source>
        <dbReference type="EMBL" id="AQQ02201.1"/>
    </source>
</evidence>
<evidence type="ECO:0000256" key="2">
    <source>
        <dbReference type="ARBA" id="ARBA00022519"/>
    </source>
</evidence>
<dbReference type="Proteomes" id="UP000188174">
    <property type="component" value="Chromosome"/>
</dbReference>
<dbReference type="SUPFAM" id="SSF58104">
    <property type="entry name" value="Methyl-accepting chemotaxis protein (MCP) signaling domain"/>
    <property type="match status" value="1"/>
</dbReference>
<gene>
    <name evidence="9" type="ORF">B0E33_00170</name>
</gene>
<dbReference type="InterPro" id="IPR003660">
    <property type="entry name" value="HAMP_dom"/>
</dbReference>
<organism evidence="9 10">
    <name type="scientific">Roseibium algicola</name>
    <dbReference type="NCBI Taxonomy" id="2857014"/>
    <lineage>
        <taxon>Bacteria</taxon>
        <taxon>Pseudomonadati</taxon>
        <taxon>Pseudomonadota</taxon>
        <taxon>Alphaproteobacteria</taxon>
        <taxon>Hyphomicrobiales</taxon>
        <taxon>Stappiaceae</taxon>
        <taxon>Roseibium</taxon>
    </lineage>
</organism>
<dbReference type="PROSITE" id="PS50885">
    <property type="entry name" value="HAMP"/>
    <property type="match status" value="1"/>
</dbReference>
<evidence type="ECO:0008006" key="11">
    <source>
        <dbReference type="Google" id="ProtNLM"/>
    </source>
</evidence>
<name>A0ABM6HVY1_9HYPH</name>
<dbReference type="PROSITE" id="PS50111">
    <property type="entry name" value="CHEMOTAXIS_TRANSDUC_2"/>
    <property type="match status" value="1"/>
</dbReference>
<feature type="domain" description="HAMP" evidence="8">
    <location>
        <begin position="325"/>
        <end position="378"/>
    </location>
</feature>
<dbReference type="SMART" id="SM00304">
    <property type="entry name" value="HAMP"/>
    <property type="match status" value="1"/>
</dbReference>
<comment type="subcellular location">
    <subcellularLocation>
        <location evidence="1">Cell inner membrane</location>
        <topology evidence="1">Multi-pass membrane protein</topology>
    </subcellularLocation>
</comment>
<dbReference type="Gene3D" id="1.10.287.950">
    <property type="entry name" value="Methyl-accepting chemotaxis protein"/>
    <property type="match status" value="1"/>
</dbReference>
<protein>
    <recommendedName>
        <fullName evidence="11">Methyl-accepting chemotaxis protein</fullName>
    </recommendedName>
</protein>
<evidence type="ECO:0000259" key="7">
    <source>
        <dbReference type="PROSITE" id="PS50192"/>
    </source>
</evidence>
<reference evidence="9 10" key="1">
    <citation type="submission" date="2017-02" db="EMBL/GenBank/DDBJ databases">
        <authorList>
            <person name="Jeong S."/>
        </authorList>
    </citation>
    <scope>NUCLEOTIDE SEQUENCE [LARGE SCALE GENOMIC DNA]</scope>
    <source>
        <strain evidence="9 10">RMAR6-6</strain>
    </source>
</reference>
<feature type="domain" description="Methyl-accepting transducer" evidence="6">
    <location>
        <begin position="412"/>
        <end position="655"/>
    </location>
</feature>
<dbReference type="RefSeq" id="WP_167579471.1">
    <property type="nucleotide sequence ID" value="NZ_CP019630.1"/>
</dbReference>
<evidence type="ECO:0000256" key="4">
    <source>
        <dbReference type="ARBA" id="ARBA00029447"/>
    </source>
</evidence>